<dbReference type="PRINTS" id="PR00598">
    <property type="entry name" value="HTHMARR"/>
</dbReference>
<dbReference type="GO" id="GO:0003700">
    <property type="term" value="F:DNA-binding transcription factor activity"/>
    <property type="evidence" value="ECO:0007669"/>
    <property type="project" value="InterPro"/>
</dbReference>
<feature type="domain" description="HTH marR-type" evidence="4">
    <location>
        <begin position="1"/>
        <end position="138"/>
    </location>
</feature>
<sequence>MNPSTEKIEKWTSVYNRIIREWINSELRGFPELNDSNYYYILLVFEQPGISQKELTEAIFREQSIVTKAINYLIKHDWLRKESDPSDRRRSLIFVTEKGKKSYPIIKDIATRSNVFATEALTAEEAAEMERLLIKAAKPFLSDIQIKK</sequence>
<keyword evidence="6" id="KW-1185">Reference proteome</keyword>
<dbReference type="Gene3D" id="1.10.10.10">
    <property type="entry name" value="Winged helix-like DNA-binding domain superfamily/Winged helix DNA-binding domain"/>
    <property type="match status" value="1"/>
</dbReference>
<proteinExistence type="predicted"/>
<reference evidence="5 6" key="1">
    <citation type="journal article" date="2015" name="Genome Announc.">
        <title>Expanding the biotechnology potential of lactobacilli through comparative genomics of 213 strains and associated genera.</title>
        <authorList>
            <person name="Sun Z."/>
            <person name="Harris H.M."/>
            <person name="McCann A."/>
            <person name="Guo C."/>
            <person name="Argimon S."/>
            <person name="Zhang W."/>
            <person name="Yang X."/>
            <person name="Jeffery I.B."/>
            <person name="Cooney J.C."/>
            <person name="Kagawa T.F."/>
            <person name="Liu W."/>
            <person name="Song Y."/>
            <person name="Salvetti E."/>
            <person name="Wrobel A."/>
            <person name="Rasinkangas P."/>
            <person name="Parkhill J."/>
            <person name="Rea M.C."/>
            <person name="O'Sullivan O."/>
            <person name="Ritari J."/>
            <person name="Douillard F.P."/>
            <person name="Paul Ross R."/>
            <person name="Yang R."/>
            <person name="Briner A.E."/>
            <person name="Felis G.E."/>
            <person name="de Vos W.M."/>
            <person name="Barrangou R."/>
            <person name="Klaenhammer T.R."/>
            <person name="Caufield P.W."/>
            <person name="Cui Y."/>
            <person name="Zhang H."/>
            <person name="O'Toole P.W."/>
        </authorList>
    </citation>
    <scope>NUCLEOTIDE SEQUENCE [LARGE SCALE GENOMIC DNA]</scope>
    <source>
        <strain evidence="5 6">DSM 23026</strain>
    </source>
</reference>
<dbReference type="GO" id="GO:0003677">
    <property type="term" value="F:DNA binding"/>
    <property type="evidence" value="ECO:0007669"/>
    <property type="project" value="UniProtKB-KW"/>
</dbReference>
<name>A0A0R2NJK7_9LACO</name>
<protein>
    <recommendedName>
        <fullName evidence="4">HTH marR-type domain-containing protein</fullName>
    </recommendedName>
</protein>
<dbReference type="InterPro" id="IPR036390">
    <property type="entry name" value="WH_DNA-bd_sf"/>
</dbReference>
<dbReference type="RefSeq" id="WP_057798038.1">
    <property type="nucleotide sequence ID" value="NZ_BJZZ01000004.1"/>
</dbReference>
<evidence type="ECO:0000256" key="1">
    <source>
        <dbReference type="ARBA" id="ARBA00023015"/>
    </source>
</evidence>
<comment type="caution">
    <text evidence="5">The sequence shown here is derived from an EMBL/GenBank/DDBJ whole genome shotgun (WGS) entry which is preliminary data.</text>
</comment>
<dbReference type="PROSITE" id="PS50995">
    <property type="entry name" value="HTH_MARR_2"/>
    <property type="match status" value="1"/>
</dbReference>
<dbReference type="Pfam" id="PF01047">
    <property type="entry name" value="MarR"/>
    <property type="match status" value="1"/>
</dbReference>
<dbReference type="Proteomes" id="UP000051249">
    <property type="component" value="Unassembled WGS sequence"/>
</dbReference>
<evidence type="ECO:0000259" key="4">
    <source>
        <dbReference type="PROSITE" id="PS50995"/>
    </source>
</evidence>
<dbReference type="PANTHER" id="PTHR42756">
    <property type="entry name" value="TRANSCRIPTIONAL REGULATOR, MARR"/>
    <property type="match status" value="1"/>
</dbReference>
<keyword evidence="2" id="KW-0238">DNA-binding</keyword>
<evidence type="ECO:0000313" key="6">
    <source>
        <dbReference type="Proteomes" id="UP000051249"/>
    </source>
</evidence>
<organism evidence="5 6">
    <name type="scientific">Pediococcus argentinicus</name>
    <dbReference type="NCBI Taxonomy" id="480391"/>
    <lineage>
        <taxon>Bacteria</taxon>
        <taxon>Bacillati</taxon>
        <taxon>Bacillota</taxon>
        <taxon>Bacilli</taxon>
        <taxon>Lactobacillales</taxon>
        <taxon>Lactobacillaceae</taxon>
        <taxon>Pediococcus</taxon>
    </lineage>
</organism>
<dbReference type="SUPFAM" id="SSF46785">
    <property type="entry name" value="Winged helix' DNA-binding domain"/>
    <property type="match status" value="1"/>
</dbReference>
<dbReference type="OrthoDB" id="6462103at2"/>
<keyword evidence="3" id="KW-0804">Transcription</keyword>
<dbReference type="EMBL" id="JQCQ01000004">
    <property type="protein sequence ID" value="KRO25940.1"/>
    <property type="molecule type" value="Genomic_DNA"/>
</dbReference>
<dbReference type="PANTHER" id="PTHR42756:SF1">
    <property type="entry name" value="TRANSCRIPTIONAL REPRESSOR OF EMRAB OPERON"/>
    <property type="match status" value="1"/>
</dbReference>
<dbReference type="SMART" id="SM00347">
    <property type="entry name" value="HTH_MARR"/>
    <property type="match status" value="1"/>
</dbReference>
<gene>
    <name evidence="5" type="ORF">IV88_GL001207</name>
</gene>
<evidence type="ECO:0000313" key="5">
    <source>
        <dbReference type="EMBL" id="KRO25940.1"/>
    </source>
</evidence>
<evidence type="ECO:0000256" key="3">
    <source>
        <dbReference type="ARBA" id="ARBA00023163"/>
    </source>
</evidence>
<evidence type="ECO:0000256" key="2">
    <source>
        <dbReference type="ARBA" id="ARBA00023125"/>
    </source>
</evidence>
<keyword evidence="1" id="KW-0805">Transcription regulation</keyword>
<dbReference type="AlphaFoldDB" id="A0A0R2NJK7"/>
<dbReference type="PATRIC" id="fig|480391.4.peg.1225"/>
<accession>A0A0R2NJK7</accession>
<dbReference type="InterPro" id="IPR036388">
    <property type="entry name" value="WH-like_DNA-bd_sf"/>
</dbReference>
<dbReference type="InterPro" id="IPR000835">
    <property type="entry name" value="HTH_MarR-typ"/>
</dbReference>